<dbReference type="PATRIC" id="fig|1423718.3.peg.14"/>
<dbReference type="SMART" id="SM00490">
    <property type="entry name" value="HELICc"/>
    <property type="match status" value="1"/>
</dbReference>
<reference evidence="4 5" key="1">
    <citation type="journal article" date="2015" name="Genome Announc.">
        <title>Expanding the biotechnology potential of lactobacilli through comparative genomics of 213 strains and associated genera.</title>
        <authorList>
            <person name="Sun Z."/>
            <person name="Harris H.M."/>
            <person name="McCann A."/>
            <person name="Guo C."/>
            <person name="Argimon S."/>
            <person name="Zhang W."/>
            <person name="Yang X."/>
            <person name="Jeffery I.B."/>
            <person name="Cooney J.C."/>
            <person name="Kagawa T.F."/>
            <person name="Liu W."/>
            <person name="Song Y."/>
            <person name="Salvetti E."/>
            <person name="Wrobel A."/>
            <person name="Rasinkangas P."/>
            <person name="Parkhill J."/>
            <person name="Rea M.C."/>
            <person name="O'Sullivan O."/>
            <person name="Ritari J."/>
            <person name="Douillard F.P."/>
            <person name="Paul Ross R."/>
            <person name="Yang R."/>
            <person name="Briner A.E."/>
            <person name="Felis G.E."/>
            <person name="de Vos W.M."/>
            <person name="Barrangou R."/>
            <person name="Klaenhammer T.R."/>
            <person name="Caufield P.W."/>
            <person name="Cui Y."/>
            <person name="Zhang H."/>
            <person name="O'Toole P.W."/>
        </authorList>
    </citation>
    <scope>NUCLEOTIDE SEQUENCE [LARGE SCALE GENOMIC DNA]</scope>
    <source>
        <strain evidence="4 5">DSM 20509</strain>
    </source>
</reference>
<accession>A0A0R2AJJ5</accession>
<dbReference type="InterPro" id="IPR021835">
    <property type="entry name" value="DUF3427"/>
</dbReference>
<sequence length="953" mass="106565">MEQIKASLAASVLGSLVKQDDYEVNDYLAPKLLTNTAEDNLWGRLKAELQSCQSFKFAVAFITLEMLVPLKVVLADLAKAGVTGQLVTSTYLGFNSPAVFQELLKLPNVTVKIASQEGFHAKGYLFDHGDYQTAIIGSANFTRAALLKNAEWNLAVSSLVAGGFTREVKAEFEQAFDSGQVLDEQWLKNYQQTYQAPKVVSHPTEKSSRLKPNSMQAAALKELAALRAKGAKKSLVISATGTGKTYLGAFDVKQAQVKRFLFVVHREQILTAALKSFRRVLGGPASDYGILGGGQKQLTARYLFATVQTLSKPEVLAQFEQTEFDYILIDEAHHVGAKTYQAILNYFQPGFLLGMTATPERNDDLSVFANFDYQVAYEIRLQDALQAGMLTPFHYVGLVDYELAKAEGTSVKGSLQQVAVSERLDYLLEEINYYQPSSQPIRGLMFVSRQDEARQLAQLLTKRGYPSLALTNQDSVATRLKAVSQLEAGQLTYLVTVDIFNEGIDIPSVNQVVFLRNTESSIVFAQQLGRGLRKAPGKEAVLVLDFIGNYQNNYLIPQALSGDRSASKDKAYQTLFSQTNLGLATINFSKIAQEQIFQALAKVKLDAWQKLKAAYQSLSARLNRPALLMDFQRLGDFDAQVFARLKLPNYGHFLQRMGQAVDLSTYEDQVLTFVTKELLLGLRPQELTLLKQLVAKRRLAKVDFKKHLQVKGWLADEETLAGVENILGLGFFKIKAGSGLKSDQYGRLPLVEIKAGSYRLNAQLQASLDTNHWFKLLFSDALEAGLTLNQAYDNHQTFTRFQRYSRKDVCRLLNLAKDVSAPMYGYKVFDRVCPVFIIHQKLDQTKRAALYQNNFSHNDRIRWYTRSPRHLDSPEVKQLLAKRADGSFQVQIELFVKPSDSQESGFYYLGPATIVEDSVKEESLVQAGRKPKQVVGMDLKLTQALSFSELQRL</sequence>
<dbReference type="CDD" id="cd18799">
    <property type="entry name" value="SF2_C_EcoAI-like"/>
    <property type="match status" value="1"/>
</dbReference>
<dbReference type="SMART" id="SM00487">
    <property type="entry name" value="DEXDc"/>
    <property type="match status" value="1"/>
</dbReference>
<protein>
    <submittedName>
        <fullName evidence="4">Type III restriction protein, res subunit</fullName>
    </submittedName>
</protein>
<dbReference type="PANTHER" id="PTHR47396:SF1">
    <property type="entry name" value="ATP-DEPENDENT HELICASE IRC3-RELATED"/>
    <property type="match status" value="1"/>
</dbReference>
<dbReference type="Proteomes" id="UP000051008">
    <property type="component" value="Unassembled WGS sequence"/>
</dbReference>
<dbReference type="PROSITE" id="PS50035">
    <property type="entry name" value="PLD"/>
    <property type="match status" value="1"/>
</dbReference>
<dbReference type="InterPro" id="IPR058403">
    <property type="entry name" value="DUF8090"/>
</dbReference>
<proteinExistence type="predicted"/>
<dbReference type="PROSITE" id="PS51192">
    <property type="entry name" value="HELICASE_ATP_BIND_1"/>
    <property type="match status" value="1"/>
</dbReference>
<feature type="domain" description="Helicase C-terminal" evidence="3">
    <location>
        <begin position="419"/>
        <end position="576"/>
    </location>
</feature>
<dbReference type="GO" id="GO:0005524">
    <property type="term" value="F:ATP binding"/>
    <property type="evidence" value="ECO:0007669"/>
    <property type="project" value="InterPro"/>
</dbReference>
<dbReference type="OrthoDB" id="9802848at2"/>
<dbReference type="Pfam" id="PF26350">
    <property type="entry name" value="DUF8090"/>
    <property type="match status" value="1"/>
</dbReference>
<dbReference type="InterPro" id="IPR025202">
    <property type="entry name" value="PLD-like_dom"/>
</dbReference>
<dbReference type="Gene3D" id="3.30.870.10">
    <property type="entry name" value="Endonuclease Chain A"/>
    <property type="match status" value="1"/>
</dbReference>
<name>A0A0R2AJJ5_9LACO</name>
<dbReference type="GO" id="GO:0016787">
    <property type="term" value="F:hydrolase activity"/>
    <property type="evidence" value="ECO:0007669"/>
    <property type="project" value="InterPro"/>
</dbReference>
<dbReference type="InterPro" id="IPR001736">
    <property type="entry name" value="PLipase_D/transphosphatidylase"/>
</dbReference>
<dbReference type="InterPro" id="IPR006935">
    <property type="entry name" value="Helicase/UvrB_N"/>
</dbReference>
<dbReference type="Pfam" id="PF11907">
    <property type="entry name" value="DUF3427"/>
    <property type="match status" value="1"/>
</dbReference>
<dbReference type="CDD" id="cd18032">
    <property type="entry name" value="DEXHc_RE_I_III_res"/>
    <property type="match status" value="1"/>
</dbReference>
<evidence type="ECO:0000313" key="4">
    <source>
        <dbReference type="EMBL" id="KRM64169.1"/>
    </source>
</evidence>
<dbReference type="InterPro" id="IPR014001">
    <property type="entry name" value="Helicase_ATP-bd"/>
</dbReference>
<organism evidence="4 5">
    <name type="scientific">Ligilactobacillus agilis DSM 20509</name>
    <dbReference type="NCBI Taxonomy" id="1423718"/>
    <lineage>
        <taxon>Bacteria</taxon>
        <taxon>Bacillati</taxon>
        <taxon>Bacillota</taxon>
        <taxon>Bacilli</taxon>
        <taxon>Lactobacillales</taxon>
        <taxon>Lactobacillaceae</taxon>
        <taxon>Ligilactobacillus</taxon>
    </lineage>
</organism>
<dbReference type="RefSeq" id="WP_056976786.1">
    <property type="nucleotide sequence ID" value="NZ_AYYP01000040.1"/>
</dbReference>
<dbReference type="GO" id="GO:0005829">
    <property type="term" value="C:cytosol"/>
    <property type="evidence" value="ECO:0007669"/>
    <property type="project" value="TreeGrafter"/>
</dbReference>
<gene>
    <name evidence="4" type="ORF">FC14_GL000014</name>
</gene>
<dbReference type="CDD" id="cd09204">
    <property type="entry name" value="PLDc_N_DEXD_b2"/>
    <property type="match status" value="1"/>
</dbReference>
<dbReference type="Gene3D" id="3.40.50.300">
    <property type="entry name" value="P-loop containing nucleotide triphosphate hydrolases"/>
    <property type="match status" value="2"/>
</dbReference>
<evidence type="ECO:0000259" key="1">
    <source>
        <dbReference type="PROSITE" id="PS50035"/>
    </source>
</evidence>
<comment type="caution">
    <text evidence="4">The sequence shown here is derived from an EMBL/GenBank/DDBJ whole genome shotgun (WGS) entry which is preliminary data.</text>
</comment>
<dbReference type="AlphaFoldDB" id="A0A0R2AJJ5"/>
<dbReference type="Pfam" id="PF13091">
    <property type="entry name" value="PLDc_2"/>
    <property type="match status" value="1"/>
</dbReference>
<evidence type="ECO:0000259" key="2">
    <source>
        <dbReference type="PROSITE" id="PS51192"/>
    </source>
</evidence>
<dbReference type="InterPro" id="IPR001650">
    <property type="entry name" value="Helicase_C-like"/>
</dbReference>
<dbReference type="SUPFAM" id="SSF52540">
    <property type="entry name" value="P-loop containing nucleoside triphosphate hydrolases"/>
    <property type="match status" value="1"/>
</dbReference>
<keyword evidence="5" id="KW-1185">Reference proteome</keyword>
<dbReference type="SUPFAM" id="SSF56024">
    <property type="entry name" value="Phospholipase D/nuclease"/>
    <property type="match status" value="1"/>
</dbReference>
<dbReference type="InterPro" id="IPR050742">
    <property type="entry name" value="Helicase_Restrict-Modif_Enz"/>
</dbReference>
<dbReference type="GO" id="GO:0003677">
    <property type="term" value="F:DNA binding"/>
    <property type="evidence" value="ECO:0007669"/>
    <property type="project" value="InterPro"/>
</dbReference>
<dbReference type="PANTHER" id="PTHR47396">
    <property type="entry name" value="TYPE I RESTRICTION ENZYME ECOKI R PROTEIN"/>
    <property type="match status" value="1"/>
</dbReference>
<dbReference type="EMBL" id="AYYP01000040">
    <property type="protein sequence ID" value="KRM64169.1"/>
    <property type="molecule type" value="Genomic_DNA"/>
</dbReference>
<dbReference type="Pfam" id="PF00271">
    <property type="entry name" value="Helicase_C"/>
    <property type="match status" value="1"/>
</dbReference>
<feature type="domain" description="Helicase ATP-binding" evidence="2">
    <location>
        <begin position="225"/>
        <end position="377"/>
    </location>
</feature>
<dbReference type="PROSITE" id="PS51194">
    <property type="entry name" value="HELICASE_CTER"/>
    <property type="match status" value="1"/>
</dbReference>
<dbReference type="GO" id="GO:0006793">
    <property type="term" value="P:phosphorus metabolic process"/>
    <property type="evidence" value="ECO:0007669"/>
    <property type="project" value="UniProtKB-ARBA"/>
</dbReference>
<dbReference type="Pfam" id="PF04851">
    <property type="entry name" value="ResIII"/>
    <property type="match status" value="1"/>
</dbReference>
<evidence type="ECO:0000313" key="5">
    <source>
        <dbReference type="Proteomes" id="UP000051008"/>
    </source>
</evidence>
<evidence type="ECO:0000259" key="3">
    <source>
        <dbReference type="PROSITE" id="PS51194"/>
    </source>
</evidence>
<dbReference type="InterPro" id="IPR027417">
    <property type="entry name" value="P-loop_NTPase"/>
</dbReference>
<feature type="domain" description="PLD phosphodiesterase" evidence="1">
    <location>
        <begin position="115"/>
        <end position="145"/>
    </location>
</feature>